<keyword evidence="2" id="KW-1185">Reference proteome</keyword>
<evidence type="ECO:0000313" key="2">
    <source>
        <dbReference type="Proteomes" id="UP000276603"/>
    </source>
</evidence>
<dbReference type="AlphaFoldDB" id="A0A3B0BWR4"/>
<dbReference type="RefSeq" id="WP_120714095.1">
    <property type="nucleotide sequence ID" value="NZ_RBCJ01000006.1"/>
</dbReference>
<dbReference type="InterPro" id="IPR018673">
    <property type="entry name" value="DUF2141"/>
</dbReference>
<dbReference type="Proteomes" id="UP000276603">
    <property type="component" value="Unassembled WGS sequence"/>
</dbReference>
<evidence type="ECO:0000313" key="1">
    <source>
        <dbReference type="EMBL" id="RKN76748.1"/>
    </source>
</evidence>
<proteinExistence type="predicted"/>
<reference evidence="1 2" key="1">
    <citation type="submission" date="2018-10" db="EMBL/GenBank/DDBJ databases">
        <title>Ulvibacterium marinum gen. nov., sp. nov., a novel marine bacterium of the family Flavobacteriaceae, isolated from a culture of the green alga Ulva prolifera.</title>
        <authorList>
            <person name="Zhang Z."/>
        </authorList>
    </citation>
    <scope>NUCLEOTIDE SEQUENCE [LARGE SCALE GENOMIC DNA]</scope>
    <source>
        <strain evidence="1 2">CCMM003</strain>
    </source>
</reference>
<organism evidence="1 2">
    <name type="scientific">Ulvibacterium marinum</name>
    <dbReference type="NCBI Taxonomy" id="2419782"/>
    <lineage>
        <taxon>Bacteria</taxon>
        <taxon>Pseudomonadati</taxon>
        <taxon>Bacteroidota</taxon>
        <taxon>Flavobacteriia</taxon>
        <taxon>Flavobacteriales</taxon>
        <taxon>Flavobacteriaceae</taxon>
        <taxon>Ulvibacterium</taxon>
    </lineage>
</organism>
<comment type="caution">
    <text evidence="1">The sequence shown here is derived from an EMBL/GenBank/DDBJ whole genome shotgun (WGS) entry which is preliminary data.</text>
</comment>
<dbReference type="Pfam" id="PF09912">
    <property type="entry name" value="DUF2141"/>
    <property type="match status" value="1"/>
</dbReference>
<accession>A0A3B0BWR4</accession>
<sequence>MKRKHLIAVMTVVLMGFTKPGSGNLTINLTDIESKEGEIVFMLFAKEDGFPKEPSKAFKKGVVTDFSASASYTFKKVPYGTYAVSVFQDKDKNGEIKSNFIGMPKEPVGASNMTKMGKPSFKKCSFQLNSQNKELRMKFIIN</sequence>
<gene>
    <name evidence="1" type="ORF">D7Z94_23455</name>
</gene>
<protein>
    <submittedName>
        <fullName evidence="1">DUF2141 domain-containing protein</fullName>
    </submittedName>
</protein>
<dbReference type="EMBL" id="RBCJ01000006">
    <property type="protein sequence ID" value="RKN76748.1"/>
    <property type="molecule type" value="Genomic_DNA"/>
</dbReference>
<name>A0A3B0BWR4_9FLAO</name>
<dbReference type="OrthoDB" id="9788332at2"/>